<name>A0A1Y1IRM7_KLENI</name>
<organism evidence="2 3">
    <name type="scientific">Klebsormidium nitens</name>
    <name type="common">Green alga</name>
    <name type="synonym">Ulothrix nitens</name>
    <dbReference type="NCBI Taxonomy" id="105231"/>
    <lineage>
        <taxon>Eukaryota</taxon>
        <taxon>Viridiplantae</taxon>
        <taxon>Streptophyta</taxon>
        <taxon>Klebsormidiophyceae</taxon>
        <taxon>Klebsormidiales</taxon>
        <taxon>Klebsormidiaceae</taxon>
        <taxon>Klebsormidium</taxon>
    </lineage>
</organism>
<gene>
    <name evidence="2" type="ORF">KFL_008780040</name>
</gene>
<evidence type="ECO:0000256" key="1">
    <source>
        <dbReference type="SAM" id="MobiDB-lite"/>
    </source>
</evidence>
<dbReference type="Proteomes" id="UP000054558">
    <property type="component" value="Unassembled WGS sequence"/>
</dbReference>
<dbReference type="OrthoDB" id="538944at2759"/>
<accession>A0A1Y1IRM7</accession>
<dbReference type="EMBL" id="DF237827">
    <property type="protein sequence ID" value="GAQ91901.1"/>
    <property type="molecule type" value="Genomic_DNA"/>
</dbReference>
<feature type="compositionally biased region" description="Polar residues" evidence="1">
    <location>
        <begin position="1"/>
        <end position="12"/>
    </location>
</feature>
<evidence type="ECO:0000313" key="3">
    <source>
        <dbReference type="Proteomes" id="UP000054558"/>
    </source>
</evidence>
<dbReference type="InterPro" id="IPR052055">
    <property type="entry name" value="Hepadnavirus_pol/RT"/>
</dbReference>
<evidence type="ECO:0000313" key="2">
    <source>
        <dbReference type="EMBL" id="GAQ91901.1"/>
    </source>
</evidence>
<keyword evidence="3" id="KW-1185">Reference proteome</keyword>
<protein>
    <submittedName>
        <fullName evidence="2">Uncharacterized protein</fullName>
    </submittedName>
</protein>
<feature type="region of interest" description="Disordered" evidence="1">
    <location>
        <begin position="1"/>
        <end position="27"/>
    </location>
</feature>
<reference evidence="2 3" key="1">
    <citation type="journal article" date="2014" name="Nat. Commun.">
        <title>Klebsormidium flaccidum genome reveals primary factors for plant terrestrial adaptation.</title>
        <authorList>
            <person name="Hori K."/>
            <person name="Maruyama F."/>
            <person name="Fujisawa T."/>
            <person name="Togashi T."/>
            <person name="Yamamoto N."/>
            <person name="Seo M."/>
            <person name="Sato S."/>
            <person name="Yamada T."/>
            <person name="Mori H."/>
            <person name="Tajima N."/>
            <person name="Moriyama T."/>
            <person name="Ikeuchi M."/>
            <person name="Watanabe M."/>
            <person name="Wada H."/>
            <person name="Kobayashi K."/>
            <person name="Saito M."/>
            <person name="Masuda T."/>
            <person name="Sasaki-Sekimoto Y."/>
            <person name="Mashiguchi K."/>
            <person name="Awai K."/>
            <person name="Shimojima M."/>
            <person name="Masuda S."/>
            <person name="Iwai M."/>
            <person name="Nobusawa T."/>
            <person name="Narise T."/>
            <person name="Kondo S."/>
            <person name="Saito H."/>
            <person name="Sato R."/>
            <person name="Murakawa M."/>
            <person name="Ihara Y."/>
            <person name="Oshima-Yamada Y."/>
            <person name="Ohtaka K."/>
            <person name="Satoh M."/>
            <person name="Sonobe K."/>
            <person name="Ishii M."/>
            <person name="Ohtani R."/>
            <person name="Kanamori-Sato M."/>
            <person name="Honoki R."/>
            <person name="Miyazaki D."/>
            <person name="Mochizuki H."/>
            <person name="Umetsu J."/>
            <person name="Higashi K."/>
            <person name="Shibata D."/>
            <person name="Kamiya Y."/>
            <person name="Sato N."/>
            <person name="Nakamura Y."/>
            <person name="Tabata S."/>
            <person name="Ida S."/>
            <person name="Kurokawa K."/>
            <person name="Ohta H."/>
        </authorList>
    </citation>
    <scope>NUCLEOTIDE SEQUENCE [LARGE SCALE GENOMIC DNA]</scope>
    <source>
        <strain evidence="2 3">NIES-2285</strain>
    </source>
</reference>
<feature type="compositionally biased region" description="Polar residues" evidence="1">
    <location>
        <begin position="204"/>
        <end position="220"/>
    </location>
</feature>
<dbReference type="AlphaFoldDB" id="A0A1Y1IRM7"/>
<sequence length="593" mass="66523">METGLIPSSTQFGAGGSQVPSRLGTPTRKEIHPGFWEKFKGPQEGPSEDFNFDLLKEAVSQIAMRGSLTDYMEVVMQDYPDMQKSWRSKARFLLDVYKEPDAKTAKLMAATFFFASRINYISTGCEYMATQYCAEVRAELRKFGKSESWSKDTVLEIESMIREKYFNFKAMAEKELSRGNVKPINGWGDARMLVETDARDKETPSNSNAFQGSQNGSSKTEVAKPEKTRQAKECTRSGPLAEPRFDPAAMREDFNHAEEDSPDGALSERQIEDVDCEADPLMADSATERDESTLSELCTFEEVAAIPVRAPFDYDLECLKDGVRRVLGELEEFRDGRLEVNEEEDRAWLQNVEKNVLNPDQFRAGNFNRTIPAWEELLKDSKRKTSKMVLGALKEGLKPSFEGTDNALESKRKVVKAMLLKTVPKREVSSFLTGKFPSEIEFSNHQSAEDNADFVWNEVKSNLASGAISAYPKGSKPKVVNPIGVVFNPKPRRILNARYINLFMKSLPKCLLEPAQSADWLGFVVDSLLEIFRISEKKKLKVFAVLEQILESDEITARMLASMAGKLVSLGPAMLPASLFSRPLFAAMQGKLT</sequence>
<proteinExistence type="predicted"/>
<dbReference type="PANTHER" id="PTHR33050:SF7">
    <property type="entry name" value="RIBONUCLEASE H"/>
    <property type="match status" value="1"/>
</dbReference>
<feature type="compositionally biased region" description="Basic and acidic residues" evidence="1">
    <location>
        <begin position="221"/>
        <end position="235"/>
    </location>
</feature>
<feature type="region of interest" description="Disordered" evidence="1">
    <location>
        <begin position="198"/>
        <end position="246"/>
    </location>
</feature>
<dbReference type="PANTHER" id="PTHR33050">
    <property type="entry name" value="REVERSE TRANSCRIPTASE DOMAIN-CONTAINING PROTEIN"/>
    <property type="match status" value="1"/>
</dbReference>